<dbReference type="InterPro" id="IPR038868">
    <property type="entry name" value="RAP80"/>
</dbReference>
<organism evidence="6 7">
    <name type="scientific">Muraenolepis orangiensis</name>
    <name type="common">Patagonian moray cod</name>
    <dbReference type="NCBI Taxonomy" id="630683"/>
    <lineage>
        <taxon>Eukaryota</taxon>
        <taxon>Metazoa</taxon>
        <taxon>Chordata</taxon>
        <taxon>Craniata</taxon>
        <taxon>Vertebrata</taxon>
        <taxon>Euteleostomi</taxon>
        <taxon>Actinopterygii</taxon>
        <taxon>Neopterygii</taxon>
        <taxon>Teleostei</taxon>
        <taxon>Neoteleostei</taxon>
        <taxon>Acanthomorphata</taxon>
        <taxon>Zeiogadaria</taxon>
        <taxon>Gadariae</taxon>
        <taxon>Gadiformes</taxon>
        <taxon>Muraenolepidoidei</taxon>
        <taxon>Muraenolepididae</taxon>
        <taxon>Muraenolepis</taxon>
    </lineage>
</organism>
<dbReference type="EMBL" id="JANIIK010000115">
    <property type="protein sequence ID" value="KAJ3588683.1"/>
    <property type="molecule type" value="Genomic_DNA"/>
</dbReference>
<dbReference type="PANTHER" id="PTHR15932">
    <property type="entry name" value="UBIQUITIN INTERACTION MOTIF-CONTAINING PROTEIN 1"/>
    <property type="match status" value="1"/>
</dbReference>
<keyword evidence="2" id="KW-0677">Repeat</keyword>
<evidence type="ECO:0000256" key="3">
    <source>
        <dbReference type="ARBA" id="ARBA00023242"/>
    </source>
</evidence>
<feature type="compositionally biased region" description="Acidic residues" evidence="4">
    <location>
        <begin position="455"/>
        <end position="464"/>
    </location>
</feature>
<dbReference type="OrthoDB" id="7536094at2759"/>
<protein>
    <recommendedName>
        <fullName evidence="5">RAP80 N-terminal domain-containing protein</fullName>
    </recommendedName>
</protein>
<evidence type="ECO:0000256" key="4">
    <source>
        <dbReference type="SAM" id="MobiDB-lite"/>
    </source>
</evidence>
<evidence type="ECO:0000259" key="5">
    <source>
        <dbReference type="Pfam" id="PF18282"/>
    </source>
</evidence>
<feature type="region of interest" description="Disordered" evidence="4">
    <location>
        <begin position="426"/>
        <end position="506"/>
    </location>
</feature>
<evidence type="ECO:0000256" key="2">
    <source>
        <dbReference type="ARBA" id="ARBA00022737"/>
    </source>
</evidence>
<feature type="domain" description="RAP80 N-terminal" evidence="5">
    <location>
        <begin position="36"/>
        <end position="87"/>
    </location>
</feature>
<accession>A0A9Q0DHT2</accession>
<dbReference type="GO" id="GO:0070530">
    <property type="term" value="F:K63-linked polyubiquitin modification-dependent protein binding"/>
    <property type="evidence" value="ECO:0007669"/>
    <property type="project" value="InterPro"/>
</dbReference>
<evidence type="ECO:0000313" key="7">
    <source>
        <dbReference type="Proteomes" id="UP001148018"/>
    </source>
</evidence>
<feature type="compositionally biased region" description="Low complexity" evidence="4">
    <location>
        <begin position="87"/>
        <end position="101"/>
    </location>
</feature>
<feature type="region of interest" description="Disordered" evidence="4">
    <location>
        <begin position="60"/>
        <end position="296"/>
    </location>
</feature>
<evidence type="ECO:0000256" key="1">
    <source>
        <dbReference type="ARBA" id="ARBA00004123"/>
    </source>
</evidence>
<dbReference type="GO" id="GO:0045739">
    <property type="term" value="P:positive regulation of DNA repair"/>
    <property type="evidence" value="ECO:0007669"/>
    <property type="project" value="TreeGrafter"/>
</dbReference>
<feature type="compositionally biased region" description="Basic and acidic residues" evidence="4">
    <location>
        <begin position="63"/>
        <end position="75"/>
    </location>
</feature>
<keyword evidence="7" id="KW-1185">Reference proteome</keyword>
<feature type="compositionally biased region" description="Basic residues" evidence="4">
    <location>
        <begin position="135"/>
        <end position="144"/>
    </location>
</feature>
<evidence type="ECO:0000313" key="6">
    <source>
        <dbReference type="EMBL" id="KAJ3588683.1"/>
    </source>
</evidence>
<dbReference type="GO" id="GO:0042393">
    <property type="term" value="F:histone binding"/>
    <property type="evidence" value="ECO:0007669"/>
    <property type="project" value="TreeGrafter"/>
</dbReference>
<dbReference type="GO" id="GO:0006302">
    <property type="term" value="P:double-strand break repair"/>
    <property type="evidence" value="ECO:0007669"/>
    <property type="project" value="InterPro"/>
</dbReference>
<comment type="subcellular location">
    <subcellularLocation>
        <location evidence="1">Nucleus</location>
    </subcellularLocation>
</comment>
<dbReference type="InterPro" id="IPR040714">
    <property type="entry name" value="RAP80_UIM"/>
</dbReference>
<feature type="region of interest" description="Disordered" evidence="4">
    <location>
        <begin position="1"/>
        <end position="33"/>
    </location>
</feature>
<dbReference type="Gene3D" id="6.10.250.1800">
    <property type="match status" value="1"/>
</dbReference>
<dbReference type="PANTHER" id="PTHR15932:SF2">
    <property type="entry name" value="BRCA1-A COMPLEX SUBUNIT RAP80"/>
    <property type="match status" value="1"/>
</dbReference>
<name>A0A9Q0DHT2_9TELE</name>
<feature type="region of interest" description="Disordered" evidence="4">
    <location>
        <begin position="319"/>
        <end position="347"/>
    </location>
</feature>
<feature type="compositionally biased region" description="Basic and acidic residues" evidence="4">
    <location>
        <begin position="490"/>
        <end position="506"/>
    </location>
</feature>
<comment type="caution">
    <text evidence="6">The sequence shown here is derived from an EMBL/GenBank/DDBJ whole genome shotgun (WGS) entry which is preliminary data.</text>
</comment>
<keyword evidence="3" id="KW-0539">Nucleus</keyword>
<sequence>MSPRKPVNKDASAFSSGMDGDGGEAEDMGDEVKGVMTQMTEEEMMDLALRLSEQEASIAAVKRQQEEEAMREALKESMFSQTQPCASPQSQTDPSPQQLPSRWMLADPAVVCQDVVSGEDLTTEAETEYDPRGPGNHKHNKRNWKKEDDGPLQELPDLSQTEEICSQSSRLDSPSSQQSLTSTQTSQPSPSKSPTFPSSATHSEHVACSKKLTFPKTRKEKQTTKTDESVPESVKMTSDMNLRWSDDGDVLSQSEMPPSPVFPEESTLQRAEDQGRSPEYSPSARPGISSNSPKCLRWTPSVPAPVAVEIGYSDTTAAATTSACPQGPQSGAGPSHTQEPSGRVSALPERPEVEPLVHYYWGVPFCPQGLDPDVYTQVILAQMEVYEKSLKHAQRSLLNKVQWGKGITPQSEELLEDSPELIPTRRRGIRCKRKQPDEKLPEEEEEDRGGKEPESMEEGEEDLDVVGCDVCPETQLSGDDTQELMMDTQEAGKEVRRSSLDDVCNH</sequence>
<feature type="compositionally biased region" description="Low complexity" evidence="4">
    <location>
        <begin position="166"/>
        <end position="199"/>
    </location>
</feature>
<dbReference type="AlphaFoldDB" id="A0A9Q0DHT2"/>
<dbReference type="GO" id="GO:0070531">
    <property type="term" value="C:BRCA1-A complex"/>
    <property type="evidence" value="ECO:0007669"/>
    <property type="project" value="InterPro"/>
</dbReference>
<dbReference type="Pfam" id="PF18282">
    <property type="entry name" value="RAP80_UIM"/>
    <property type="match status" value="1"/>
</dbReference>
<reference evidence="6" key="1">
    <citation type="submission" date="2022-07" db="EMBL/GenBank/DDBJ databases">
        <title>Chromosome-level genome of Muraenolepis orangiensis.</title>
        <authorList>
            <person name="Kim J."/>
        </authorList>
    </citation>
    <scope>NUCLEOTIDE SEQUENCE</scope>
    <source>
        <strain evidence="6">KU_S4_2022</strain>
        <tissue evidence="6">Muscle</tissue>
    </source>
</reference>
<gene>
    <name evidence="6" type="ORF">NHX12_009537</name>
</gene>
<proteinExistence type="predicted"/>
<dbReference type="Proteomes" id="UP001148018">
    <property type="component" value="Unassembled WGS sequence"/>
</dbReference>
<dbReference type="CDD" id="cd20912">
    <property type="entry name" value="AIR_RAP80-like"/>
    <property type="match status" value="1"/>
</dbReference>